<feature type="region of interest" description="Disordered" evidence="8">
    <location>
        <begin position="12"/>
        <end position="31"/>
    </location>
</feature>
<keyword evidence="4 7" id="KW-0812">Transmembrane</keyword>
<evidence type="ECO:0000313" key="10">
    <source>
        <dbReference type="EMBL" id="MBB3327225.1"/>
    </source>
</evidence>
<accession>A0A7W5JVQ6</accession>
<dbReference type="PANTHER" id="PTHR43744:SF9">
    <property type="entry name" value="POLYGALACTURONAN_RHAMNOGALACTURONAN TRANSPORT SYSTEM PERMEASE PROTEIN YTCP"/>
    <property type="match status" value="1"/>
</dbReference>
<evidence type="ECO:0000256" key="4">
    <source>
        <dbReference type="ARBA" id="ARBA00022692"/>
    </source>
</evidence>
<dbReference type="EMBL" id="JACHZG010000001">
    <property type="protein sequence ID" value="MBB3327225.1"/>
    <property type="molecule type" value="Genomic_DNA"/>
</dbReference>
<keyword evidence="3" id="KW-1003">Cell membrane</keyword>
<evidence type="ECO:0000256" key="8">
    <source>
        <dbReference type="SAM" id="MobiDB-lite"/>
    </source>
</evidence>
<gene>
    <name evidence="10" type="ORF">FHX39_002169</name>
</gene>
<feature type="transmembrane region" description="Helical" evidence="7">
    <location>
        <begin position="39"/>
        <end position="60"/>
    </location>
</feature>
<dbReference type="Gene3D" id="1.10.3720.10">
    <property type="entry name" value="MetI-like"/>
    <property type="match status" value="1"/>
</dbReference>
<keyword evidence="2 7" id="KW-0813">Transport</keyword>
<dbReference type="SUPFAM" id="SSF161098">
    <property type="entry name" value="MetI-like"/>
    <property type="match status" value="1"/>
</dbReference>
<dbReference type="InterPro" id="IPR035906">
    <property type="entry name" value="MetI-like_sf"/>
</dbReference>
<keyword evidence="10" id="KW-0762">Sugar transport</keyword>
<evidence type="ECO:0000256" key="3">
    <source>
        <dbReference type="ARBA" id="ARBA00022475"/>
    </source>
</evidence>
<reference evidence="10 11" key="1">
    <citation type="submission" date="2020-08" db="EMBL/GenBank/DDBJ databases">
        <title>Sequencing the genomes of 1000 actinobacteria strains.</title>
        <authorList>
            <person name="Klenk H.-P."/>
        </authorList>
    </citation>
    <scope>NUCLEOTIDE SEQUENCE [LARGE SCALE GENOMIC DNA]</scope>
    <source>
        <strain evidence="10 11">DSM 11053</strain>
    </source>
</reference>
<evidence type="ECO:0000256" key="2">
    <source>
        <dbReference type="ARBA" id="ARBA00022448"/>
    </source>
</evidence>
<comment type="caution">
    <text evidence="10">The sequence shown here is derived from an EMBL/GenBank/DDBJ whole genome shotgun (WGS) entry which is preliminary data.</text>
</comment>
<evidence type="ECO:0000313" key="11">
    <source>
        <dbReference type="Proteomes" id="UP000565572"/>
    </source>
</evidence>
<dbReference type="AlphaFoldDB" id="A0A7W5JVQ6"/>
<keyword evidence="5 7" id="KW-1133">Transmembrane helix</keyword>
<protein>
    <submittedName>
        <fullName evidence="10">Multiple sugar transport system permease protein/putative aldouronate transport system permease protein</fullName>
    </submittedName>
</protein>
<keyword evidence="11" id="KW-1185">Reference proteome</keyword>
<feature type="transmembrane region" description="Helical" evidence="7">
    <location>
        <begin position="220"/>
        <end position="244"/>
    </location>
</feature>
<proteinExistence type="inferred from homology"/>
<feature type="transmembrane region" description="Helical" evidence="7">
    <location>
        <begin position="100"/>
        <end position="124"/>
    </location>
</feature>
<comment type="similarity">
    <text evidence="7">Belongs to the binding-protein-dependent transport system permease family.</text>
</comment>
<evidence type="ECO:0000256" key="1">
    <source>
        <dbReference type="ARBA" id="ARBA00004651"/>
    </source>
</evidence>
<dbReference type="RefSeq" id="WP_183338314.1">
    <property type="nucleotide sequence ID" value="NZ_JACHZG010000001.1"/>
</dbReference>
<keyword evidence="6 7" id="KW-0472">Membrane</keyword>
<organism evidence="10 11">
    <name type="scientific">Microlunatus antarcticus</name>
    <dbReference type="NCBI Taxonomy" id="53388"/>
    <lineage>
        <taxon>Bacteria</taxon>
        <taxon>Bacillati</taxon>
        <taxon>Actinomycetota</taxon>
        <taxon>Actinomycetes</taxon>
        <taxon>Propionibacteriales</taxon>
        <taxon>Propionibacteriaceae</taxon>
        <taxon>Microlunatus</taxon>
    </lineage>
</organism>
<dbReference type="InterPro" id="IPR000515">
    <property type="entry name" value="MetI-like"/>
</dbReference>
<evidence type="ECO:0000259" key="9">
    <source>
        <dbReference type="PROSITE" id="PS50928"/>
    </source>
</evidence>
<sequence length="319" mass="33879">MTVTEPARVEAAVVSEPPAQRDRRRRNPTLSRPGVPESVLKVVVLGFAVLAVVVPFLGILSTSLSSKEHLDAKGGFVLWPDAVSLDAYRTVLSGGVVSKALLVSVGVTLIGTVLSLLVTAMLAYGLSRPGSFGSRPALLIVLFSLLFSPGLLPVYLTVRGFGLIDTYAALILPGLVGGFNVIVLRSFFVSIPAELLESARIDGAGEWQIFTRIVTPLSKAVLAVIGLFYGVGYWNAFFNALIYLNDQGRWPLPLVLRTYVINNTQISAGDLAASGAGALPAQPALQMAMLLIAVVPILIVYPFLQRHFTKGVITGAVKG</sequence>
<dbReference type="PANTHER" id="PTHR43744">
    <property type="entry name" value="ABC TRANSPORTER PERMEASE PROTEIN MG189-RELATED-RELATED"/>
    <property type="match status" value="1"/>
</dbReference>
<comment type="subcellular location">
    <subcellularLocation>
        <location evidence="1 7">Cell membrane</location>
        <topology evidence="1 7">Multi-pass membrane protein</topology>
    </subcellularLocation>
</comment>
<dbReference type="Proteomes" id="UP000565572">
    <property type="component" value="Unassembled WGS sequence"/>
</dbReference>
<evidence type="ECO:0000256" key="5">
    <source>
        <dbReference type="ARBA" id="ARBA00022989"/>
    </source>
</evidence>
<name>A0A7W5JVQ6_9ACTN</name>
<feature type="domain" description="ABC transmembrane type-1" evidence="9">
    <location>
        <begin position="101"/>
        <end position="300"/>
    </location>
</feature>
<feature type="transmembrane region" description="Helical" evidence="7">
    <location>
        <begin position="284"/>
        <end position="304"/>
    </location>
</feature>
<dbReference type="CDD" id="cd06261">
    <property type="entry name" value="TM_PBP2"/>
    <property type="match status" value="1"/>
</dbReference>
<dbReference type="Pfam" id="PF00528">
    <property type="entry name" value="BPD_transp_1"/>
    <property type="match status" value="1"/>
</dbReference>
<evidence type="ECO:0000256" key="7">
    <source>
        <dbReference type="RuleBase" id="RU363032"/>
    </source>
</evidence>
<feature type="transmembrane region" description="Helical" evidence="7">
    <location>
        <begin position="136"/>
        <end position="155"/>
    </location>
</feature>
<dbReference type="GO" id="GO:0055085">
    <property type="term" value="P:transmembrane transport"/>
    <property type="evidence" value="ECO:0007669"/>
    <property type="project" value="InterPro"/>
</dbReference>
<dbReference type="PROSITE" id="PS50928">
    <property type="entry name" value="ABC_TM1"/>
    <property type="match status" value="1"/>
</dbReference>
<evidence type="ECO:0000256" key="6">
    <source>
        <dbReference type="ARBA" id="ARBA00023136"/>
    </source>
</evidence>
<dbReference type="GO" id="GO:0005886">
    <property type="term" value="C:plasma membrane"/>
    <property type="evidence" value="ECO:0007669"/>
    <property type="project" value="UniProtKB-SubCell"/>
</dbReference>
<feature type="transmembrane region" description="Helical" evidence="7">
    <location>
        <begin position="167"/>
        <end position="188"/>
    </location>
</feature>